<evidence type="ECO:0000256" key="1">
    <source>
        <dbReference type="ARBA" id="ARBA00022490"/>
    </source>
</evidence>
<dbReference type="InParanoid" id="A0A1Z5KHK2"/>
<dbReference type="PANTHER" id="PTHR10540">
    <property type="entry name" value="EUKARYOTIC TRANSLATION INITIATION FACTOR 3 SUBUNIT F-RELATED"/>
    <property type="match status" value="1"/>
</dbReference>
<keyword evidence="2 4" id="KW-0396">Initiation factor</keyword>
<reference evidence="6 7" key="1">
    <citation type="journal article" date="2015" name="Plant Cell">
        <title>Oil accumulation by the oleaginous diatom Fistulifera solaris as revealed by the genome and transcriptome.</title>
        <authorList>
            <person name="Tanaka T."/>
            <person name="Maeda Y."/>
            <person name="Veluchamy A."/>
            <person name="Tanaka M."/>
            <person name="Abida H."/>
            <person name="Marechal E."/>
            <person name="Bowler C."/>
            <person name="Muto M."/>
            <person name="Sunaga Y."/>
            <person name="Tanaka M."/>
            <person name="Yoshino T."/>
            <person name="Taniguchi T."/>
            <person name="Fukuda Y."/>
            <person name="Nemoto M."/>
            <person name="Matsumoto M."/>
            <person name="Wong P.S."/>
            <person name="Aburatani S."/>
            <person name="Fujibuchi W."/>
        </authorList>
    </citation>
    <scope>NUCLEOTIDE SEQUENCE [LARGE SCALE GENOMIC DNA]</scope>
    <source>
        <strain evidence="6 7">JPCC DA0580</strain>
    </source>
</reference>
<dbReference type="HAMAP" id="MF_03005">
    <property type="entry name" value="eIF3f"/>
    <property type="match status" value="1"/>
</dbReference>
<comment type="caution">
    <text evidence="6">The sequence shown here is derived from an EMBL/GenBank/DDBJ whole genome shotgun (WGS) entry which is preliminary data.</text>
</comment>
<evidence type="ECO:0000313" key="6">
    <source>
        <dbReference type="EMBL" id="GAX25793.1"/>
    </source>
</evidence>
<dbReference type="EMBL" id="BDSP01000231">
    <property type="protein sequence ID" value="GAX25793.1"/>
    <property type="molecule type" value="Genomic_DNA"/>
</dbReference>
<dbReference type="GO" id="GO:0008237">
    <property type="term" value="F:metallopeptidase activity"/>
    <property type="evidence" value="ECO:0007669"/>
    <property type="project" value="InterPro"/>
</dbReference>
<dbReference type="FunCoup" id="A0A1Z5KHK2">
    <property type="interactions" value="1080"/>
</dbReference>
<gene>
    <name evidence="6" type="ORF">FisN_8Hh304</name>
</gene>
<dbReference type="CDD" id="cd08064">
    <property type="entry name" value="MPN_eIF3f"/>
    <property type="match status" value="1"/>
</dbReference>
<dbReference type="InterPro" id="IPR024969">
    <property type="entry name" value="EIF3F/CSN6-like_C"/>
</dbReference>
<dbReference type="SMART" id="SM00232">
    <property type="entry name" value="JAB_MPN"/>
    <property type="match status" value="1"/>
</dbReference>
<proteinExistence type="inferred from homology"/>
<dbReference type="InterPro" id="IPR000555">
    <property type="entry name" value="JAMM/MPN+_dom"/>
</dbReference>
<dbReference type="AlphaFoldDB" id="A0A1Z5KHK2"/>
<feature type="domain" description="MPN" evidence="5">
    <location>
        <begin position="18"/>
        <end position="156"/>
    </location>
</feature>
<sequence>MPQQSPALLFDTTTTTTVFVHPLVLLHILDHHRRRPAGSARVIGTLLGRFDDSGVLVEVTNAFAVPHAERGDEVAIGKDFNKTLWALLQQNSSKQQREVIVGWYSSSPLLSDTSSLIHDFYSTETEDGNPVHLVVDCRLTEENAVTMRAFHSTPILVQGETLGNLFHELPLSLRSNEPEAICVSEMIKSMNDNNETTEREKPPLQISMEQLYELLETACTYVDAVVDGTTPPDTEKGRHIADALATVPRMRPDAMDKLFHESLQDLLMVTYLSNLTQTQIAIAEKLNATLDLQ</sequence>
<keyword evidence="1 4" id="KW-0963">Cytoplasm</keyword>
<comment type="subunit">
    <text evidence="4">Component of the eukaryotic translation initiation factor 3 (eIF-3) complex.</text>
</comment>
<name>A0A1Z5KHK2_FISSO</name>
<dbReference type="GO" id="GO:0003743">
    <property type="term" value="F:translation initiation factor activity"/>
    <property type="evidence" value="ECO:0007669"/>
    <property type="project" value="UniProtKB-UniRule"/>
</dbReference>
<dbReference type="OrthoDB" id="25498at2759"/>
<keyword evidence="7" id="KW-1185">Reference proteome</keyword>
<evidence type="ECO:0000259" key="5">
    <source>
        <dbReference type="PROSITE" id="PS50249"/>
    </source>
</evidence>
<dbReference type="PROSITE" id="PS50249">
    <property type="entry name" value="MPN"/>
    <property type="match status" value="1"/>
</dbReference>
<dbReference type="GO" id="GO:0033290">
    <property type="term" value="C:eukaryotic 48S preinitiation complex"/>
    <property type="evidence" value="ECO:0007669"/>
    <property type="project" value="UniProtKB-UniRule"/>
</dbReference>
<dbReference type="InterPro" id="IPR027531">
    <property type="entry name" value="eIF3f"/>
</dbReference>
<dbReference type="Gene3D" id="3.40.140.10">
    <property type="entry name" value="Cytidine Deaminase, domain 2"/>
    <property type="match status" value="1"/>
</dbReference>
<keyword evidence="3 4" id="KW-0648">Protein biosynthesis</keyword>
<comment type="function">
    <text evidence="4">Component of the eukaryotic translation initiation factor 3 (eIF-3) complex, which is involved in protein synthesis of a specialized repertoire of mRNAs and, together with other initiation factors, stimulates binding of mRNA and methionyl-tRNAi to the 40S ribosome. The eIF-3 complex specifically targets and initiates translation of a subset of mRNAs involved in cell proliferation.</text>
</comment>
<evidence type="ECO:0000256" key="4">
    <source>
        <dbReference type="HAMAP-Rule" id="MF_03005"/>
    </source>
</evidence>
<dbReference type="Proteomes" id="UP000198406">
    <property type="component" value="Unassembled WGS sequence"/>
</dbReference>
<protein>
    <recommendedName>
        <fullName evidence="4">Eukaryotic translation initiation factor 3 subunit F</fullName>
        <shortName evidence="4">eIF3f</shortName>
    </recommendedName>
    <alternativeName>
        <fullName evidence="4">Eukaryotic translation initiation factor 3 subunit 5</fullName>
    </alternativeName>
</protein>
<dbReference type="GO" id="GO:0016282">
    <property type="term" value="C:eukaryotic 43S preinitiation complex"/>
    <property type="evidence" value="ECO:0007669"/>
    <property type="project" value="UniProtKB-UniRule"/>
</dbReference>
<dbReference type="InterPro" id="IPR037518">
    <property type="entry name" value="MPN"/>
</dbReference>
<dbReference type="GO" id="GO:0031369">
    <property type="term" value="F:translation initiation factor binding"/>
    <property type="evidence" value="ECO:0007669"/>
    <property type="project" value="InterPro"/>
</dbReference>
<accession>A0A1Z5KHK2</accession>
<comment type="similarity">
    <text evidence="4">Belongs to the eIF-3 subunit F family.</text>
</comment>
<evidence type="ECO:0000256" key="2">
    <source>
        <dbReference type="ARBA" id="ARBA00022540"/>
    </source>
</evidence>
<dbReference type="Pfam" id="PF01398">
    <property type="entry name" value="JAB"/>
    <property type="match status" value="1"/>
</dbReference>
<dbReference type="GO" id="GO:0001732">
    <property type="term" value="P:formation of cytoplasmic translation initiation complex"/>
    <property type="evidence" value="ECO:0007669"/>
    <property type="project" value="UniProtKB-UniRule"/>
</dbReference>
<evidence type="ECO:0000313" key="7">
    <source>
        <dbReference type="Proteomes" id="UP000198406"/>
    </source>
</evidence>
<dbReference type="Pfam" id="PF13012">
    <property type="entry name" value="MitMem_reg"/>
    <property type="match status" value="1"/>
</dbReference>
<organism evidence="6 7">
    <name type="scientific">Fistulifera solaris</name>
    <name type="common">Oleaginous diatom</name>
    <dbReference type="NCBI Taxonomy" id="1519565"/>
    <lineage>
        <taxon>Eukaryota</taxon>
        <taxon>Sar</taxon>
        <taxon>Stramenopiles</taxon>
        <taxon>Ochrophyta</taxon>
        <taxon>Bacillariophyta</taxon>
        <taxon>Bacillariophyceae</taxon>
        <taxon>Bacillariophycidae</taxon>
        <taxon>Naviculales</taxon>
        <taxon>Naviculaceae</taxon>
        <taxon>Fistulifera</taxon>
    </lineage>
</organism>
<dbReference type="PANTHER" id="PTHR10540:SF6">
    <property type="entry name" value="EUKARYOTIC TRANSLATION INITIATION FACTOR 3 SUBUNIT F"/>
    <property type="match status" value="1"/>
</dbReference>
<dbReference type="GO" id="GO:0071541">
    <property type="term" value="C:eukaryotic translation initiation factor 3 complex, eIF3m"/>
    <property type="evidence" value="ECO:0007669"/>
    <property type="project" value="TreeGrafter"/>
</dbReference>
<evidence type="ECO:0000256" key="3">
    <source>
        <dbReference type="ARBA" id="ARBA00022917"/>
    </source>
</evidence>
<comment type="subcellular location">
    <subcellularLocation>
        <location evidence="4">Cytoplasm</location>
    </subcellularLocation>
</comment>